<feature type="chain" id="PRO_5045747903" description="Cellulase (Glycosyl hydrolase family 5)" evidence="2">
    <location>
        <begin position="29"/>
        <end position="557"/>
    </location>
</feature>
<sequence length="557" mass="59120">MSTARKYAAILLSSLVLVLALPTSGAFAAPRPSSKVSVSAKATAKKATTKKAKKTKKATAKKAKKASTKKAKKVTVKKVTVKKVAPKASVQPKAPVKSAAVQSVTRKTRLAAVFSAKTINYYPSNAGWSAMWTDFDAARIDADMAKAAELGADNVRVIIFPQSFGFPQPKAVYADRLRKFVSIADAHDMTVKFTLFDWWAGYQDAAGSAAWAKAVLAPYANDPRVLSVELKNEFDATDTAAVAWVRKLIPAVRTAVPNMPLTLSVDGGAGAAGLARIKGSLTSAPLDFYDYHFYGNSERAHAEIKRAQAAVSPSPLVIGETGLSTASNSEGGQAAFLARVFEAARTAGVKSVAPWTLYDFSEGAIPSNSQVSRIPAQYKFGLYRANGTAKAAAAVVRAAWAGQKLDNKVLDLGFESIEPASPWRPYLSEVGTAVRAKGEGRTGSFSARFQQTGRNGTNVPSIRISPIAPVTAGGKWHAEAWARGADVTGTNEIALSWFDINDRWLGQTSSKQVAKGTSGWTKLTVDAVAPAGATSVQLHLKSGDNRGTVWFDDVSFS</sequence>
<feature type="compositionally biased region" description="Basic residues" evidence="1">
    <location>
        <begin position="43"/>
        <end position="69"/>
    </location>
</feature>
<name>A0ABQ3WYV4_9ACTN</name>
<dbReference type="EMBL" id="BOMF01000185">
    <property type="protein sequence ID" value="GID51472.1"/>
    <property type="molecule type" value="Genomic_DNA"/>
</dbReference>
<feature type="region of interest" description="Disordered" evidence="1">
    <location>
        <begin position="38"/>
        <end position="69"/>
    </location>
</feature>
<evidence type="ECO:0008006" key="4">
    <source>
        <dbReference type="Google" id="ProtNLM"/>
    </source>
</evidence>
<protein>
    <recommendedName>
        <fullName evidence="4">Cellulase (Glycosyl hydrolase family 5)</fullName>
    </recommendedName>
</protein>
<reference evidence="3" key="1">
    <citation type="submission" date="2021-01" db="EMBL/GenBank/DDBJ databases">
        <title>Whole genome shotgun sequence of Actinoplanes capillaceus NBRC 16408.</title>
        <authorList>
            <person name="Komaki H."/>
            <person name="Tamura T."/>
        </authorList>
    </citation>
    <scope>NUCLEOTIDE SEQUENCE [LARGE SCALE GENOMIC DNA]</scope>
    <source>
        <strain evidence="3">NBRC 16408</strain>
    </source>
</reference>
<feature type="signal peptide" evidence="2">
    <location>
        <begin position="1"/>
        <end position="28"/>
    </location>
</feature>
<gene>
    <name evidence="3" type="ORF">Aca07nite_87470</name>
</gene>
<dbReference type="Gene3D" id="2.60.120.260">
    <property type="entry name" value="Galactose-binding domain-like"/>
    <property type="match status" value="1"/>
</dbReference>
<evidence type="ECO:0000256" key="2">
    <source>
        <dbReference type="SAM" id="SignalP"/>
    </source>
</evidence>
<comment type="caution">
    <text evidence="3">The sequence shown here is derived from an EMBL/GenBank/DDBJ whole genome shotgun (WGS) entry which is preliminary data.</text>
</comment>
<accession>A0ABQ3WYV4</accession>
<evidence type="ECO:0000313" key="3">
    <source>
        <dbReference type="EMBL" id="GID51472.1"/>
    </source>
</evidence>
<dbReference type="InterPro" id="IPR017853">
    <property type="entry name" value="GH"/>
</dbReference>
<organism evidence="3">
    <name type="scientific">Actinoplanes campanulatus</name>
    <dbReference type="NCBI Taxonomy" id="113559"/>
    <lineage>
        <taxon>Bacteria</taxon>
        <taxon>Bacillati</taxon>
        <taxon>Actinomycetota</taxon>
        <taxon>Actinomycetes</taxon>
        <taxon>Micromonosporales</taxon>
        <taxon>Micromonosporaceae</taxon>
        <taxon>Actinoplanes</taxon>
    </lineage>
</organism>
<dbReference type="Gene3D" id="3.20.20.80">
    <property type="entry name" value="Glycosidases"/>
    <property type="match status" value="1"/>
</dbReference>
<keyword evidence="2" id="KW-0732">Signal</keyword>
<dbReference type="RefSeq" id="WP_239141887.1">
    <property type="nucleotide sequence ID" value="NZ_BAAAGQ010000035.1"/>
</dbReference>
<proteinExistence type="predicted"/>
<evidence type="ECO:0000256" key="1">
    <source>
        <dbReference type="SAM" id="MobiDB-lite"/>
    </source>
</evidence>
<dbReference type="SUPFAM" id="SSF51445">
    <property type="entry name" value="(Trans)glycosidases"/>
    <property type="match status" value="1"/>
</dbReference>